<keyword evidence="4" id="KW-0694">RNA-binding</keyword>
<dbReference type="SUPFAM" id="SSF54189">
    <property type="entry name" value="Ribosomal proteins S24e, L23 and L15e"/>
    <property type="match status" value="1"/>
</dbReference>
<comment type="function">
    <text evidence="4">One of the early assembly proteins it binds 23S rRNA. One of the proteins that surrounds the polypeptide exit tunnel on the outside of the ribosome. Forms the main docking site for trigger factor binding to the ribosome.</text>
</comment>
<evidence type="ECO:0000256" key="4">
    <source>
        <dbReference type="HAMAP-Rule" id="MF_01369"/>
    </source>
</evidence>
<dbReference type="RefSeq" id="WP_139071844.1">
    <property type="nucleotide sequence ID" value="NZ_CP040899.1"/>
</dbReference>
<evidence type="ECO:0000256" key="3">
    <source>
        <dbReference type="ARBA" id="ARBA00023274"/>
    </source>
</evidence>
<dbReference type="NCBIfam" id="NF004364">
    <property type="entry name" value="PRK05738.2-5"/>
    <property type="match status" value="1"/>
</dbReference>
<name>A0ABX5VTC9_9MICO</name>
<evidence type="ECO:0000313" key="5">
    <source>
        <dbReference type="EMBL" id="QDB80255.1"/>
    </source>
</evidence>
<reference evidence="5 6" key="1">
    <citation type="submission" date="2019-05" db="EMBL/GenBank/DDBJ databases">
        <title>Georgenia *** sp. nov., and Georgenia *** sp. nov., isolated from the intestinal contents of plateau pika (Ochotona curzoniae) in the Qinghai-Tibet plateau of China.</title>
        <authorList>
            <person name="Tian Z."/>
        </authorList>
    </citation>
    <scope>NUCLEOTIDE SEQUENCE [LARGE SCALE GENOMIC DNA]</scope>
    <source>
        <strain evidence="5 6">Z294</strain>
    </source>
</reference>
<dbReference type="EMBL" id="CP040899">
    <property type="protein sequence ID" value="QDB80255.1"/>
    <property type="molecule type" value="Genomic_DNA"/>
</dbReference>
<sequence length="101" mass="11162">MSVEHNKNPRDVIVAPVVSEKSYSLIDEGKYTFLVDPRSNKTEIKNAVEAIFGVKVSSVNTANRKGKTRRTRTGLGKRKDTKRAIVTLREGTIDIFGEVAG</sequence>
<dbReference type="Pfam" id="PF00276">
    <property type="entry name" value="Ribosomal_L23"/>
    <property type="match status" value="1"/>
</dbReference>
<proteinExistence type="inferred from homology"/>
<dbReference type="HAMAP" id="MF_01369_B">
    <property type="entry name" value="Ribosomal_uL23_B"/>
    <property type="match status" value="1"/>
</dbReference>
<accession>A0ABX5VTC9</accession>
<dbReference type="Proteomes" id="UP000313948">
    <property type="component" value="Chromosome"/>
</dbReference>
<comment type="similarity">
    <text evidence="1 4">Belongs to the universal ribosomal protein uL23 family.</text>
</comment>
<dbReference type="Gene3D" id="3.30.70.330">
    <property type="match status" value="1"/>
</dbReference>
<keyword evidence="6" id="KW-1185">Reference proteome</keyword>
<gene>
    <name evidence="4" type="primary">rplW</name>
    <name evidence="5" type="ORF">FE251_13325</name>
</gene>
<dbReference type="InterPro" id="IPR012678">
    <property type="entry name" value="Ribosomal_uL23/eL15/eS24_sf"/>
</dbReference>
<dbReference type="NCBIfam" id="NF004363">
    <property type="entry name" value="PRK05738.2-4"/>
    <property type="match status" value="1"/>
</dbReference>
<dbReference type="GO" id="GO:0005840">
    <property type="term" value="C:ribosome"/>
    <property type="evidence" value="ECO:0007669"/>
    <property type="project" value="UniProtKB-KW"/>
</dbReference>
<comment type="subunit">
    <text evidence="4">Part of the 50S ribosomal subunit. Contacts protein L29, and trigger factor when it is bound to the ribosome.</text>
</comment>
<organism evidence="5 6">
    <name type="scientific">Georgenia wutianyii</name>
    <dbReference type="NCBI Taxonomy" id="2585135"/>
    <lineage>
        <taxon>Bacteria</taxon>
        <taxon>Bacillati</taxon>
        <taxon>Actinomycetota</taxon>
        <taxon>Actinomycetes</taxon>
        <taxon>Micrococcales</taxon>
        <taxon>Bogoriellaceae</taxon>
        <taxon>Georgenia</taxon>
    </lineage>
</organism>
<evidence type="ECO:0000256" key="1">
    <source>
        <dbReference type="ARBA" id="ARBA00006700"/>
    </source>
</evidence>
<dbReference type="PANTHER" id="PTHR11620">
    <property type="entry name" value="60S RIBOSOMAL PROTEIN L23A"/>
    <property type="match status" value="1"/>
</dbReference>
<dbReference type="NCBIfam" id="NF004359">
    <property type="entry name" value="PRK05738.1-3"/>
    <property type="match status" value="1"/>
</dbReference>
<dbReference type="InterPro" id="IPR012677">
    <property type="entry name" value="Nucleotide-bd_a/b_plait_sf"/>
</dbReference>
<evidence type="ECO:0000313" key="6">
    <source>
        <dbReference type="Proteomes" id="UP000313948"/>
    </source>
</evidence>
<protein>
    <recommendedName>
        <fullName evidence="4">Large ribosomal subunit protein uL23</fullName>
    </recommendedName>
</protein>
<keyword evidence="2 4" id="KW-0689">Ribosomal protein</keyword>
<keyword evidence="4" id="KW-0699">rRNA-binding</keyword>
<dbReference type="InterPro" id="IPR013025">
    <property type="entry name" value="Ribosomal_uL23-like"/>
</dbReference>
<keyword evidence="3 4" id="KW-0687">Ribonucleoprotein</keyword>
<evidence type="ECO:0000256" key="2">
    <source>
        <dbReference type="ARBA" id="ARBA00022980"/>
    </source>
</evidence>